<evidence type="ECO:0000313" key="5">
    <source>
        <dbReference type="EMBL" id="QES90420.1"/>
    </source>
</evidence>
<organism evidence="5 6">
    <name type="scientific">Rhizosphaericola mali</name>
    <dbReference type="NCBI Taxonomy" id="2545455"/>
    <lineage>
        <taxon>Bacteria</taxon>
        <taxon>Pseudomonadati</taxon>
        <taxon>Bacteroidota</taxon>
        <taxon>Chitinophagia</taxon>
        <taxon>Chitinophagales</taxon>
        <taxon>Chitinophagaceae</taxon>
        <taxon>Rhizosphaericola</taxon>
    </lineage>
</organism>
<evidence type="ECO:0000259" key="4">
    <source>
        <dbReference type="Pfam" id="PF10672"/>
    </source>
</evidence>
<dbReference type="InterPro" id="IPR019614">
    <property type="entry name" value="SAM-dep_methyl-trfase"/>
</dbReference>
<protein>
    <submittedName>
        <fullName evidence="5">Methyltransferase domain-containing protein</fullName>
    </submittedName>
</protein>
<dbReference type="AlphaFoldDB" id="A0A5P2G9M8"/>
<reference evidence="5 6" key="1">
    <citation type="submission" date="2019-09" db="EMBL/GenBank/DDBJ databases">
        <title>Complete genome sequence of Arachidicoccus sp. B3-10 isolated from apple orchard soil.</title>
        <authorList>
            <person name="Kim H.S."/>
            <person name="Han K.-I."/>
            <person name="Suh M.K."/>
            <person name="Lee K.C."/>
            <person name="Eom M.K."/>
            <person name="Kim J.-S."/>
            <person name="Kang S.W."/>
            <person name="Sin Y."/>
            <person name="Lee J.-S."/>
        </authorList>
    </citation>
    <scope>NUCLEOTIDE SEQUENCE [LARGE SCALE GENOMIC DNA]</scope>
    <source>
        <strain evidence="5 6">B3-10</strain>
    </source>
</reference>
<dbReference type="GO" id="GO:0008168">
    <property type="term" value="F:methyltransferase activity"/>
    <property type="evidence" value="ECO:0007669"/>
    <property type="project" value="UniProtKB-KW"/>
</dbReference>
<dbReference type="Proteomes" id="UP000292424">
    <property type="component" value="Chromosome"/>
</dbReference>
<keyword evidence="6" id="KW-1185">Reference proteome</keyword>
<dbReference type="InterPro" id="IPR029063">
    <property type="entry name" value="SAM-dependent_MTases_sf"/>
</dbReference>
<dbReference type="Gene3D" id="3.40.50.150">
    <property type="entry name" value="Vaccinia Virus protein VP39"/>
    <property type="match status" value="1"/>
</dbReference>
<sequence>MDFQNAKWQEFANRLQKIYKHRSKTARRQQISCYRIYDNDLPSFPFVIEIYGANAYVAEYHRNHGMDEATHEDWLSDCIQLIAQVLEMQEENVYVRQRKRMTHRNESQYQKLNYDGDDFDVQEGGLNFIVNLSQYLDTGLFLDHRVTRNMVHNMSKDKRVLNLFCYTSSFSVYAAAGGASEVVSVDLSKTYLSWSERNFKLNDLDNDSKYKFIHQDVMQYLKTLGPDSFDIIVLDPPTFSNSKRMKDILDIQRDHAELINDALRALGKDGVLIFSTNSRKFELEQDAIVGASSIKDITKLTTPFDFEGKLFRWCYEIKK</sequence>
<dbReference type="RefSeq" id="WP_131331402.1">
    <property type="nucleotide sequence ID" value="NZ_CP044016.1"/>
</dbReference>
<keyword evidence="3" id="KW-0949">S-adenosyl-L-methionine</keyword>
<keyword evidence="2 5" id="KW-0808">Transferase</keyword>
<accession>A0A5P2G9M8</accession>
<evidence type="ECO:0000256" key="3">
    <source>
        <dbReference type="ARBA" id="ARBA00022691"/>
    </source>
</evidence>
<dbReference type="PANTHER" id="PTHR43042">
    <property type="entry name" value="SAM-DEPENDENT METHYLTRANSFERASE"/>
    <property type="match status" value="1"/>
</dbReference>
<dbReference type="Gene3D" id="3.30.750.80">
    <property type="entry name" value="RNA methyltransferase domain (HRMD) like"/>
    <property type="match status" value="1"/>
</dbReference>
<proteinExistence type="predicted"/>
<evidence type="ECO:0000313" key="6">
    <source>
        <dbReference type="Proteomes" id="UP000292424"/>
    </source>
</evidence>
<dbReference type="GO" id="GO:0032259">
    <property type="term" value="P:methylation"/>
    <property type="evidence" value="ECO:0007669"/>
    <property type="project" value="UniProtKB-KW"/>
</dbReference>
<dbReference type="OrthoDB" id="9805492at2"/>
<dbReference type="KEGG" id="arac:E0W69_017755"/>
<dbReference type="SUPFAM" id="SSF53335">
    <property type="entry name" value="S-adenosyl-L-methionine-dependent methyltransferases"/>
    <property type="match status" value="1"/>
</dbReference>
<dbReference type="PANTHER" id="PTHR43042:SF3">
    <property type="entry name" value="RIBOSOMAL RNA LARGE SUBUNIT METHYLTRANSFERASE YWBD-RELATED"/>
    <property type="match status" value="1"/>
</dbReference>
<gene>
    <name evidence="5" type="ORF">E0W69_017755</name>
</gene>
<keyword evidence="1 5" id="KW-0489">Methyltransferase</keyword>
<evidence type="ECO:0000256" key="1">
    <source>
        <dbReference type="ARBA" id="ARBA00022603"/>
    </source>
</evidence>
<evidence type="ECO:0000256" key="2">
    <source>
        <dbReference type="ARBA" id="ARBA00022679"/>
    </source>
</evidence>
<feature type="domain" description="S-adenosylmethionine-dependent methyltransferase" evidence="4">
    <location>
        <begin position="117"/>
        <end position="257"/>
    </location>
</feature>
<dbReference type="CDD" id="cd02440">
    <property type="entry name" value="AdoMet_MTases"/>
    <property type="match status" value="1"/>
</dbReference>
<dbReference type="Pfam" id="PF10672">
    <property type="entry name" value="Methyltrans_SAM"/>
    <property type="match status" value="1"/>
</dbReference>
<dbReference type="EMBL" id="CP044016">
    <property type="protein sequence ID" value="QES90420.1"/>
    <property type="molecule type" value="Genomic_DNA"/>
</dbReference>
<name>A0A5P2G9M8_9BACT</name>